<organism evidence="2 3">
    <name type="scientific">Ligaoa zhengdingensis</name>
    <dbReference type="NCBI Taxonomy" id="2763658"/>
    <lineage>
        <taxon>Bacteria</taxon>
        <taxon>Bacillati</taxon>
        <taxon>Bacillota</taxon>
        <taxon>Clostridia</taxon>
        <taxon>Eubacteriales</taxon>
        <taxon>Oscillospiraceae</taxon>
        <taxon>Ligaoa</taxon>
    </lineage>
</organism>
<name>A0A926E028_9FIRM</name>
<dbReference type="EMBL" id="JACRST010000008">
    <property type="protein sequence ID" value="MBC8546699.1"/>
    <property type="molecule type" value="Genomic_DNA"/>
</dbReference>
<dbReference type="RefSeq" id="WP_249282778.1">
    <property type="nucleotide sequence ID" value="NZ_JACRST010000008.1"/>
</dbReference>
<dbReference type="PANTHER" id="PTHR36121:SF1">
    <property type="entry name" value="PROTEIN SXY"/>
    <property type="match status" value="1"/>
</dbReference>
<comment type="caution">
    <text evidence="2">The sequence shown here is derived from an EMBL/GenBank/DDBJ whole genome shotgun (WGS) entry which is preliminary data.</text>
</comment>
<accession>A0A926E028</accession>
<keyword evidence="3" id="KW-1185">Reference proteome</keyword>
<feature type="domain" description="TfoX C-terminal" evidence="1">
    <location>
        <begin position="3"/>
        <end position="78"/>
    </location>
</feature>
<dbReference type="InterPro" id="IPR007077">
    <property type="entry name" value="TfoX_C"/>
</dbReference>
<evidence type="ECO:0000313" key="3">
    <source>
        <dbReference type="Proteomes" id="UP000653127"/>
    </source>
</evidence>
<dbReference type="Pfam" id="PF04994">
    <property type="entry name" value="TfoX_C"/>
    <property type="match status" value="1"/>
</dbReference>
<dbReference type="InterPro" id="IPR047525">
    <property type="entry name" value="TfoX-like"/>
</dbReference>
<dbReference type="AlphaFoldDB" id="A0A926E028"/>
<dbReference type="Proteomes" id="UP000653127">
    <property type="component" value="Unassembled WGS sequence"/>
</dbReference>
<gene>
    <name evidence="2" type="ORF">H8711_07085</name>
</gene>
<reference evidence="2" key="1">
    <citation type="submission" date="2020-08" db="EMBL/GenBank/DDBJ databases">
        <title>Genome public.</title>
        <authorList>
            <person name="Liu C."/>
            <person name="Sun Q."/>
        </authorList>
    </citation>
    <scope>NUCLEOTIDE SEQUENCE</scope>
    <source>
        <strain evidence="2">NSJ-31</strain>
    </source>
</reference>
<evidence type="ECO:0000313" key="2">
    <source>
        <dbReference type="EMBL" id="MBC8546699.1"/>
    </source>
</evidence>
<dbReference type="PANTHER" id="PTHR36121">
    <property type="entry name" value="PROTEIN SXY"/>
    <property type="match status" value="1"/>
</dbReference>
<sequence>MGELSKLPNIGAALEQRLTEAGVETPEQLRKLGAREAFLRIRRIDSGAYLHMLSALEGAVEGIPKKDLSPEVKAGLKEFFYSEGT</sequence>
<proteinExistence type="predicted"/>
<dbReference type="Gene3D" id="1.10.150.20">
    <property type="entry name" value="5' to 3' exonuclease, C-terminal subdomain"/>
    <property type="match status" value="1"/>
</dbReference>
<evidence type="ECO:0000259" key="1">
    <source>
        <dbReference type="Pfam" id="PF04994"/>
    </source>
</evidence>
<protein>
    <submittedName>
        <fullName evidence="2">TfoX/Sxy family protein</fullName>
    </submittedName>
</protein>